<evidence type="ECO:0000256" key="1">
    <source>
        <dbReference type="ARBA" id="ARBA00022737"/>
    </source>
</evidence>
<gene>
    <name evidence="5" type="ORF">D7X32_20985</name>
</gene>
<feature type="domain" description="HYR" evidence="4">
    <location>
        <begin position="1203"/>
        <end position="1281"/>
    </location>
</feature>
<feature type="domain" description="HYR" evidence="4">
    <location>
        <begin position="1121"/>
        <end position="1202"/>
    </location>
</feature>
<feature type="compositionally biased region" description="Low complexity" evidence="2">
    <location>
        <begin position="31"/>
        <end position="46"/>
    </location>
</feature>
<evidence type="ECO:0000256" key="3">
    <source>
        <dbReference type="SAM" id="SignalP"/>
    </source>
</evidence>
<dbReference type="InterPro" id="IPR017756">
    <property type="entry name" value="TM_Gly-Cys-Arg_CS"/>
</dbReference>
<organism evidence="5 6">
    <name type="scientific">Corallococcus carmarthensis</name>
    <dbReference type="NCBI Taxonomy" id="2316728"/>
    <lineage>
        <taxon>Bacteria</taxon>
        <taxon>Pseudomonadati</taxon>
        <taxon>Myxococcota</taxon>
        <taxon>Myxococcia</taxon>
        <taxon>Myxococcales</taxon>
        <taxon>Cystobacterineae</taxon>
        <taxon>Myxococcaceae</taxon>
        <taxon>Corallococcus</taxon>
    </lineage>
</organism>
<feature type="domain" description="HYR" evidence="4">
    <location>
        <begin position="1358"/>
        <end position="1439"/>
    </location>
</feature>
<evidence type="ECO:0000256" key="2">
    <source>
        <dbReference type="SAM" id="MobiDB-lite"/>
    </source>
</evidence>
<keyword evidence="1" id="KW-0677">Repeat</keyword>
<dbReference type="Pfam" id="PF02494">
    <property type="entry name" value="HYR"/>
    <property type="match status" value="7"/>
</dbReference>
<keyword evidence="3" id="KW-0732">Signal</keyword>
<feature type="domain" description="HYR" evidence="4">
    <location>
        <begin position="1598"/>
        <end position="1678"/>
    </location>
</feature>
<dbReference type="RefSeq" id="WP_120604341.1">
    <property type="nucleotide sequence ID" value="NZ_RAWE01000076.1"/>
</dbReference>
<dbReference type="OrthoDB" id="5481789at2"/>
<dbReference type="EMBL" id="RAWE01000076">
    <property type="protein sequence ID" value="RKH01230.1"/>
    <property type="molecule type" value="Genomic_DNA"/>
</dbReference>
<accession>A0A3A8JZP8</accession>
<dbReference type="PANTHER" id="PTHR24273">
    <property type="entry name" value="FI04643P-RELATED"/>
    <property type="match status" value="1"/>
</dbReference>
<dbReference type="NCBIfam" id="TIGR03382">
    <property type="entry name" value="GC_trans_RRR"/>
    <property type="match status" value="1"/>
</dbReference>
<dbReference type="PROSITE" id="PS50825">
    <property type="entry name" value="HYR"/>
    <property type="match status" value="5"/>
</dbReference>
<protein>
    <submittedName>
        <fullName evidence="5">HYR domain-containing protein</fullName>
    </submittedName>
</protein>
<evidence type="ECO:0000313" key="6">
    <source>
        <dbReference type="Proteomes" id="UP000268313"/>
    </source>
</evidence>
<sequence length="1738" mass="177472">MASRHCPRSTSAFVAGLVLLLTACAPTQMPEEPAAGASAPEDPAAPVDVSPPIDFQAVIRRVNQSFRAESGAFTSGQGTYSVRVDAGGTLEVSPRHVREGQDAPVAGSPLRVRTASVSRGGRSLAKAARASVRDDGTLALARGPVVEVLQNGDAGLEQRWELAARPEGSGDLEVRVELTGMAYVSETAQGHHFVDRQTGLGARYGRATWVDAAGTRTPVTSVREGQALVLRVPARVLEQSAFPAVLDPIISSEMNIDYPVPAPTRNPESEPAIAVVRAAGLYLVMWTVDNGSNLDVIGTRVTTLSGTVLDLKGLSLATGPNNQSRPSVASDGHDFLVTWDENASVQGARFSTSSGQRLGSTFSLSTATGGQDSSAIAFDGTQYLVVWNDHRSGVTSDVYGTRVRASDGVVLDPGGIPISTGAGSQGTPAVSFDGSRFLVAWSDSRNDPVSSDVHGARVDAAGTVLDPAGIPISTATGRQSNPSIASVAGTFLVTWEDTRDGLTGISGARVRASDGAVLDPQGLVVATGGTTAQDSSSVASDGSRFLVVWRKQADILGRRVASDGTVLDPGGVLLSTSASRDKQAPAVLFDGTRFLVVWEHRTELLQDIYGVRVRASDLAVLDTPSMLLSASANAEIDASVAAGTQSYLVVWSDDRDRSGASSLYGVRVRASDGGLLDPKPFPVGKGNRSRSTPSVGFAEGQFLVAWRDSEPGSLDADIHGARIRESDGVVLDASDLIVSAAARPQGNPKVASGDGLFFVTWEDSRNGTGTTTDVYGARIRALDGAVLEPDGIAVATGNSDENSPATAFGEGYFLVAWTDYRNGSSNPDIHGARVRASDGTVADSPSLPITTRAEIQRTPAVAFDGSHFLTVWHDQRSGVPSEVYGARVRARDGAVLDNGGRSLFTNTSISREVPAVACDGKECLLVWRQVTPTSLELYGGRLAPDLSQVDATRFFISNLTSFDRTVVNTTPLALASWGRGRFLLTYEPHDWMPGQFRVRFRLVSDPVNGAKCATAPDCTSRFCVEGVCCQSACADGTCGGGTCTPVPASITCPGDVVAEATSASGASVSYAAASATGKPPLAVAYSQASGSVFVSGSTSVTATLVDGIGRTASCGFSITVRDTTAPTLTCPGEVVAEAVGRTGAPVDFPAPTATDAVTAAPTLSLSHESGSTFPLGTTSVTATATDAAGNAATCSIPVTVRDTTPPSLSCPADVAVEATSLQGATVTYAAASASDPVSDVTVEYILASGSHFDVGGTQVRVLATDVAGNSASCAFAVTVALPPPPTVACPAPLVAEATSARGAPVVFPPATPSGRGPLTVTYSQDPGTDFPLGQTSVTATVTDGLGRTDACAFTVTVRDTQAPSLSCGADVVAEATGPSGATVAFATPSATDAVTASPQVALSHVSGAAFPLGSTRVSATATDAAGNTSACAFTVTVRDTTAPAVTCGADVVVEATGRFGTAVDFAVPTAVDVVTVQPALVVSHAPGALFPLGLTRVSAKATDAAGNTGQCAFTVTVRDTIAPEVGCPAPLIIEAQDPMGARIGFSVPAPRDAVTASPLVSLSHASNTRFPLGMTEVVLSATDDAGNTGSCAFRITVQDTTAPVLTCPAPVRKADAPAEGLAVDYPAALAQDAASTSTLSYSHASGAVFPVGTTQVTATATDASGNSATCTFQVSVAARVQQPPEEPLPAGGCGCDASSGTSAGLSWAGLMMFAWGVTRRRRSLPAAMHGPPPSRPGC</sequence>
<proteinExistence type="predicted"/>
<dbReference type="Gene3D" id="2.60.40.10">
    <property type="entry name" value="Immunoglobulins"/>
    <property type="match status" value="1"/>
</dbReference>
<evidence type="ECO:0000259" key="4">
    <source>
        <dbReference type="PROSITE" id="PS50825"/>
    </source>
</evidence>
<keyword evidence="6" id="KW-1185">Reference proteome</keyword>
<dbReference type="Proteomes" id="UP000268313">
    <property type="component" value="Unassembled WGS sequence"/>
</dbReference>
<name>A0A3A8JZP8_9BACT</name>
<dbReference type="InterPro" id="IPR003410">
    <property type="entry name" value="HYR_dom"/>
</dbReference>
<reference evidence="6" key="1">
    <citation type="submission" date="2018-09" db="EMBL/GenBank/DDBJ databases">
        <authorList>
            <person name="Livingstone P.G."/>
            <person name="Whitworth D.E."/>
        </authorList>
    </citation>
    <scope>NUCLEOTIDE SEQUENCE [LARGE SCALE GENOMIC DNA]</scope>
    <source>
        <strain evidence="6">CA043D</strain>
    </source>
</reference>
<feature type="domain" description="HYR" evidence="4">
    <location>
        <begin position="1440"/>
        <end position="1519"/>
    </location>
</feature>
<evidence type="ECO:0000313" key="5">
    <source>
        <dbReference type="EMBL" id="RKH01230.1"/>
    </source>
</evidence>
<dbReference type="PANTHER" id="PTHR24273:SF32">
    <property type="entry name" value="HYALIN"/>
    <property type="match status" value="1"/>
</dbReference>
<comment type="caution">
    <text evidence="5">The sequence shown here is derived from an EMBL/GenBank/DDBJ whole genome shotgun (WGS) entry which is preliminary data.</text>
</comment>
<dbReference type="InterPro" id="IPR013783">
    <property type="entry name" value="Ig-like_fold"/>
</dbReference>
<feature type="chain" id="PRO_5017343566" evidence="3">
    <location>
        <begin position="26"/>
        <end position="1738"/>
    </location>
</feature>
<feature type="signal peptide" evidence="3">
    <location>
        <begin position="1"/>
        <end position="25"/>
    </location>
</feature>
<dbReference type="PROSITE" id="PS51257">
    <property type="entry name" value="PROKAR_LIPOPROTEIN"/>
    <property type="match status" value="1"/>
</dbReference>
<feature type="region of interest" description="Disordered" evidence="2">
    <location>
        <begin position="31"/>
        <end position="50"/>
    </location>
</feature>